<organism evidence="5 6">
    <name type="scientific">Channa argus</name>
    <name type="common">Northern snakehead</name>
    <name type="synonym">Ophicephalus argus</name>
    <dbReference type="NCBI Taxonomy" id="215402"/>
    <lineage>
        <taxon>Eukaryota</taxon>
        <taxon>Metazoa</taxon>
        <taxon>Chordata</taxon>
        <taxon>Craniata</taxon>
        <taxon>Vertebrata</taxon>
        <taxon>Euteleostomi</taxon>
        <taxon>Actinopterygii</taxon>
        <taxon>Neopterygii</taxon>
        <taxon>Teleostei</taxon>
        <taxon>Neoteleostei</taxon>
        <taxon>Acanthomorphata</taxon>
        <taxon>Anabantaria</taxon>
        <taxon>Anabantiformes</taxon>
        <taxon>Channoidei</taxon>
        <taxon>Channidae</taxon>
        <taxon>Channa</taxon>
    </lineage>
</organism>
<dbReference type="GO" id="GO:0008270">
    <property type="term" value="F:zinc ion binding"/>
    <property type="evidence" value="ECO:0007669"/>
    <property type="project" value="UniProtKB-KW"/>
</dbReference>
<name>A0A6G1QB91_CHAAH</name>
<dbReference type="Proteomes" id="UP000503349">
    <property type="component" value="Chromosome 15"/>
</dbReference>
<dbReference type="GO" id="GO:0005737">
    <property type="term" value="C:cytoplasm"/>
    <property type="evidence" value="ECO:0007669"/>
    <property type="project" value="UniProtKB-ARBA"/>
</dbReference>
<dbReference type="InterPro" id="IPR051051">
    <property type="entry name" value="E3_ubiq-ligase_TRIM/RNF"/>
</dbReference>
<protein>
    <submittedName>
        <fullName evidence="5">Tripartite motif-containing protein 16 Estrogen-responsive B box protein</fullName>
    </submittedName>
</protein>
<dbReference type="InterPro" id="IPR013320">
    <property type="entry name" value="ConA-like_dom_sf"/>
</dbReference>
<gene>
    <name evidence="5" type="ORF">EXN66_Car015502</name>
</gene>
<reference evidence="6" key="2">
    <citation type="submission" date="2019-02" db="EMBL/GenBank/DDBJ databases">
        <title>Opniocepnalus argus Var Kimnra genome.</title>
        <authorList>
            <person name="Zhou C."/>
            <person name="Xiao S."/>
        </authorList>
    </citation>
    <scope>NUCLEOTIDE SEQUENCE [LARGE SCALE GENOMIC DNA]</scope>
</reference>
<dbReference type="SUPFAM" id="SSF49899">
    <property type="entry name" value="Concanavalin A-like lectins/glucanases"/>
    <property type="match status" value="1"/>
</dbReference>
<dbReference type="InterPro" id="IPR001870">
    <property type="entry name" value="B30.2/SPRY"/>
</dbReference>
<dbReference type="SMART" id="SM00449">
    <property type="entry name" value="SPRY"/>
    <property type="match status" value="1"/>
</dbReference>
<evidence type="ECO:0000256" key="3">
    <source>
        <dbReference type="ARBA" id="ARBA00022833"/>
    </source>
</evidence>
<keyword evidence="3" id="KW-0862">Zinc</keyword>
<evidence type="ECO:0000259" key="4">
    <source>
        <dbReference type="PROSITE" id="PS50188"/>
    </source>
</evidence>
<evidence type="ECO:0000313" key="5">
    <source>
        <dbReference type="EMBL" id="KAF3699815.1"/>
    </source>
</evidence>
<dbReference type="PANTHER" id="PTHR25465">
    <property type="entry name" value="B-BOX DOMAIN CONTAINING"/>
    <property type="match status" value="1"/>
</dbReference>
<evidence type="ECO:0000256" key="2">
    <source>
        <dbReference type="ARBA" id="ARBA00022771"/>
    </source>
</evidence>
<keyword evidence="6" id="KW-1185">Reference proteome</keyword>
<dbReference type="AlphaFoldDB" id="A0A6G1QB91"/>
<keyword evidence="2" id="KW-0863">Zinc-finger</keyword>
<accession>A0A6G1QB91</accession>
<keyword evidence="1" id="KW-0479">Metal-binding</keyword>
<dbReference type="PANTHER" id="PTHR25465:SF80">
    <property type="entry name" value="TRIPARTITE MOTIF-CONTAINING PROTEIN 16-LIKE"/>
    <property type="match status" value="1"/>
</dbReference>
<reference evidence="5 6" key="1">
    <citation type="submission" date="2019-02" db="EMBL/GenBank/DDBJ databases">
        <title>Opniocepnalus argus genome.</title>
        <authorList>
            <person name="Zhou C."/>
            <person name="Xiao S."/>
        </authorList>
    </citation>
    <scope>NUCLEOTIDE SEQUENCE [LARGE SCALE GENOMIC DNA]</scope>
    <source>
        <strain evidence="5">OARG1902GOOAL</strain>
        <tissue evidence="5">Muscle</tissue>
    </source>
</reference>
<dbReference type="InterPro" id="IPR003877">
    <property type="entry name" value="SPRY_dom"/>
</dbReference>
<sequence>MHIAPSSLIWKLIRVTLQRYPGTTIKRPSCLMPNSTKSTTGVMPVPKKVDWIPLCMDDKTAQKLLWISENGSKAARTSDAVCPYPNRPERYEHSPQVLCKQGLLGHRGYWEVDYDGWVVIGVVCESSPRKGQDGPSGIGENSSSWGVGWSGSCYQVWHNSENVDIQLPLSTTMGVYVDQPAGIIKFLTVEGEGEKEVRLIHKFIANLQEKMFPGFWIGTNAFCRLRQKDQ</sequence>
<dbReference type="EMBL" id="CM015726">
    <property type="protein sequence ID" value="KAF3699815.1"/>
    <property type="molecule type" value="Genomic_DNA"/>
</dbReference>
<proteinExistence type="predicted"/>
<dbReference type="PRINTS" id="PR01407">
    <property type="entry name" value="BUTYPHLNCDUF"/>
</dbReference>
<dbReference type="InterPro" id="IPR043136">
    <property type="entry name" value="B30.2/SPRY_sf"/>
</dbReference>
<dbReference type="PROSITE" id="PS50188">
    <property type="entry name" value="B302_SPRY"/>
    <property type="match status" value="1"/>
</dbReference>
<evidence type="ECO:0000313" key="6">
    <source>
        <dbReference type="Proteomes" id="UP000503349"/>
    </source>
</evidence>
<evidence type="ECO:0000256" key="1">
    <source>
        <dbReference type="ARBA" id="ARBA00022723"/>
    </source>
</evidence>
<feature type="domain" description="B30.2/SPRY" evidence="4">
    <location>
        <begin position="34"/>
        <end position="230"/>
    </location>
</feature>
<dbReference type="Pfam" id="PF00622">
    <property type="entry name" value="SPRY"/>
    <property type="match status" value="1"/>
</dbReference>
<dbReference type="InterPro" id="IPR006574">
    <property type="entry name" value="PRY"/>
</dbReference>
<dbReference type="Gene3D" id="2.60.120.920">
    <property type="match status" value="1"/>
</dbReference>
<dbReference type="InterPro" id="IPR003879">
    <property type="entry name" value="Butyrophylin_SPRY"/>
</dbReference>
<dbReference type="Pfam" id="PF13765">
    <property type="entry name" value="PRY"/>
    <property type="match status" value="1"/>
</dbReference>